<proteinExistence type="predicted"/>
<dbReference type="Proteomes" id="UP001207468">
    <property type="component" value="Unassembled WGS sequence"/>
</dbReference>
<dbReference type="EMBL" id="JAGFNK010001407">
    <property type="protein sequence ID" value="KAI9431743.1"/>
    <property type="molecule type" value="Genomic_DNA"/>
</dbReference>
<reference evidence="1" key="1">
    <citation type="submission" date="2021-03" db="EMBL/GenBank/DDBJ databases">
        <title>Evolutionary priming and transition to the ectomycorrhizal habit in an iconic lineage of mushroom-forming fungi: is preadaptation a requirement?</title>
        <authorList>
            <consortium name="DOE Joint Genome Institute"/>
            <person name="Looney B.P."/>
            <person name="Miyauchi S."/>
            <person name="Morin E."/>
            <person name="Drula E."/>
            <person name="Courty P.E."/>
            <person name="Chicoki N."/>
            <person name="Fauchery L."/>
            <person name="Kohler A."/>
            <person name="Kuo A."/>
            <person name="LaButti K."/>
            <person name="Pangilinan J."/>
            <person name="Lipzen A."/>
            <person name="Riley R."/>
            <person name="Andreopoulos W."/>
            <person name="He G."/>
            <person name="Johnson J."/>
            <person name="Barry K.W."/>
            <person name="Grigoriev I.V."/>
            <person name="Nagy L."/>
            <person name="Hibbett D."/>
            <person name="Henrissat B."/>
            <person name="Matheny P.B."/>
            <person name="Labbe J."/>
            <person name="Martin A.F."/>
        </authorList>
    </citation>
    <scope>NUCLEOTIDE SEQUENCE</scope>
    <source>
        <strain evidence="1">BPL698</strain>
    </source>
</reference>
<evidence type="ECO:0000313" key="1">
    <source>
        <dbReference type="EMBL" id="KAI9431743.1"/>
    </source>
</evidence>
<name>A0ACC0TRH0_9AGAM</name>
<sequence>MPATCATKTKAFTTPSDAKRTKPVKKPCQRKAMNTVNSSMPADMMEPAVGMAPAGGQKSHKKAAAPIGDTDVAMEESQPEVGMRKHQLTSDTQEESDNLPLKQSKATPADADGAKHGSSEKVAADNAAKKAVEKKMLEDQIRLGEMAKLQFAQMQIDDKHADIKMQKRNPMRPSAVKGTTQPVSMQVESTDGEEFDFDKVGDVSSSELEVIFQPVHKKKAAEKAAKAATWEDIEKMMEQICHGDGDMTTTTGRFTCIDAALSTYANAGLQEPGKGKKTVKVPEDVNPFENGGLNKEDADAPHPAFEPQPFVQSAPTDHKHIGEHHEHDPRHQNNRLLQLAKIIDNGSDVNVQAPRNKKKETKVSKTSEALKKQGHTETNSAPSALFVKDNRWARTFVPTISHAFYMTHEPFLDWSPESAVFLATVQHVFNLSFPNVVYTVSAHDQVVKTVHTYCFLG</sequence>
<organism evidence="1 2">
    <name type="scientific">Russula earlei</name>
    <dbReference type="NCBI Taxonomy" id="71964"/>
    <lineage>
        <taxon>Eukaryota</taxon>
        <taxon>Fungi</taxon>
        <taxon>Dikarya</taxon>
        <taxon>Basidiomycota</taxon>
        <taxon>Agaricomycotina</taxon>
        <taxon>Agaricomycetes</taxon>
        <taxon>Russulales</taxon>
        <taxon>Russulaceae</taxon>
        <taxon>Russula</taxon>
    </lineage>
</organism>
<keyword evidence="2" id="KW-1185">Reference proteome</keyword>
<comment type="caution">
    <text evidence="1">The sequence shown here is derived from an EMBL/GenBank/DDBJ whole genome shotgun (WGS) entry which is preliminary data.</text>
</comment>
<gene>
    <name evidence="1" type="ORF">F5148DRAFT_1155071</name>
</gene>
<evidence type="ECO:0000313" key="2">
    <source>
        <dbReference type="Proteomes" id="UP001207468"/>
    </source>
</evidence>
<protein>
    <submittedName>
        <fullName evidence="1">Uncharacterized protein</fullName>
    </submittedName>
</protein>
<accession>A0ACC0TRH0</accession>